<evidence type="ECO:0000313" key="1">
    <source>
        <dbReference type="EMBL" id="RKP16561.1"/>
    </source>
</evidence>
<dbReference type="AlphaFoldDB" id="A0A4P9YD68"/>
<sequence>MDIVFTFSLPKSETVEDIKNIPSGVFIIKWGKMDVSLMYQSSLIFRFQLEQNSLPIRLGNSPHSELFSTPDIKLTVSTYSELGVSRDFLDFFQRIFGYWENKEKQLPSFHFEGFIYNYNDCAIQHNNIKTFIKSNGIDGDDIRNLISSRQQIKVDEDFNFFSFLDWVPNFKAIIKDKNFPCFIPYFCDFSKVQSFSEPFQVFIVIDLESELTSFCQNISSEIFSILDIFSFNMNITQLRFEFSSDPIFFDIFVNGFSMIMIDAKQFMFSMTSNRKPTDNFKKSAQIVEPINITIKTTNQYADAYNVLKSLEMFQVFAPTSIASPSVKNLNIKTIPFDNFTLSYGQSDVSRTNLLSNILSNVINEMQVENYAFNLQDYINVKVIKTKKSFLTLQFILDKYLDSNLNKFLPDGFKINLYEKENILFNVYYHNSDLFLMLYNDKMQVTRVINAIVGGQGSNLDLLFVTGEEEILKISFRIPVFIQNYQEDLIIRDSKHVEPSFFNVAFDFSDFFSLFKLSVPLKMDIYNPTLLEVSLASLHLRVSLYDPKSVTSRKIAVYRKLTKQCNVNPYPECLYTNSSSSSLLQLKPMTVNSLTVPLKLIKLGETFSSIIKNGLNHCINIAVQLFLVVANENQEPFLFPINITMNKISTTEKAIRKDVCRTIMNCIPRSRLADTISPLPKQNSFRIYDNSQSPTENDIYWYPATIHSSESFILSLSFSHRSSQTNLKVFQLQAQANLKELSHDSFAFHRQDVIEESISTKKRRS</sequence>
<accession>A0A4P9YD68</accession>
<gene>
    <name evidence="1" type="ORF">ROZALSC1DRAFT_25126</name>
</gene>
<proteinExistence type="predicted"/>
<reference evidence="2" key="1">
    <citation type="journal article" date="2018" name="Nat. Microbiol.">
        <title>Leveraging single-cell genomics to expand the fungal tree of life.</title>
        <authorList>
            <person name="Ahrendt S.R."/>
            <person name="Quandt C.A."/>
            <person name="Ciobanu D."/>
            <person name="Clum A."/>
            <person name="Salamov A."/>
            <person name="Andreopoulos B."/>
            <person name="Cheng J.F."/>
            <person name="Woyke T."/>
            <person name="Pelin A."/>
            <person name="Henrissat B."/>
            <person name="Reynolds N.K."/>
            <person name="Benny G.L."/>
            <person name="Smith M.E."/>
            <person name="James T.Y."/>
            <person name="Grigoriev I.V."/>
        </authorList>
    </citation>
    <scope>NUCLEOTIDE SEQUENCE [LARGE SCALE GENOMIC DNA]</scope>
    <source>
        <strain evidence="2">CSF55</strain>
    </source>
</reference>
<dbReference type="EMBL" id="ML006417">
    <property type="protein sequence ID" value="RKP16561.1"/>
    <property type="molecule type" value="Genomic_DNA"/>
</dbReference>
<evidence type="ECO:0000313" key="2">
    <source>
        <dbReference type="Proteomes" id="UP000281549"/>
    </source>
</evidence>
<dbReference type="Proteomes" id="UP000281549">
    <property type="component" value="Unassembled WGS sequence"/>
</dbReference>
<name>A0A4P9YD68_ROZAC</name>
<organism evidence="1 2">
    <name type="scientific">Rozella allomycis (strain CSF55)</name>
    <dbReference type="NCBI Taxonomy" id="988480"/>
    <lineage>
        <taxon>Eukaryota</taxon>
        <taxon>Fungi</taxon>
        <taxon>Fungi incertae sedis</taxon>
        <taxon>Cryptomycota</taxon>
        <taxon>Cryptomycota incertae sedis</taxon>
        <taxon>Rozella</taxon>
    </lineage>
</organism>
<protein>
    <submittedName>
        <fullName evidence="1">Uncharacterized protein</fullName>
    </submittedName>
</protein>